<dbReference type="OrthoDB" id="2390418at2"/>
<keyword evidence="1" id="KW-1133">Transmembrane helix</keyword>
<evidence type="ECO:0000313" key="5">
    <source>
        <dbReference type="Proteomes" id="UP000183090"/>
    </source>
</evidence>
<dbReference type="Proteomes" id="UP000183090">
    <property type="component" value="Unassembled WGS sequence"/>
</dbReference>
<keyword evidence="1" id="KW-0812">Transmembrane</keyword>
<dbReference type="EMBL" id="CP011366">
    <property type="protein sequence ID" value="AKG74493.1"/>
    <property type="molecule type" value="Genomic_DNA"/>
</dbReference>
<accession>A0A0F7HM35</accession>
<name>A0A0F7HM35_9STAP</name>
<proteinExistence type="predicted"/>
<dbReference type="AlphaFoldDB" id="A0A0F7HM35"/>
<evidence type="ECO:0000313" key="3">
    <source>
        <dbReference type="EMBL" id="SFK90852.1"/>
    </source>
</evidence>
<dbReference type="EMBL" id="FOTB01000005">
    <property type="protein sequence ID" value="SFK90852.1"/>
    <property type="molecule type" value="Genomic_DNA"/>
</dbReference>
<keyword evidence="4" id="KW-1185">Reference proteome</keyword>
<dbReference type="KEGG" id="shv:AAT16_09970"/>
<organism evidence="3 5">
    <name type="scientific">Salinicoccus halodurans</name>
    <dbReference type="NCBI Taxonomy" id="407035"/>
    <lineage>
        <taxon>Bacteria</taxon>
        <taxon>Bacillati</taxon>
        <taxon>Bacillota</taxon>
        <taxon>Bacilli</taxon>
        <taxon>Bacillales</taxon>
        <taxon>Staphylococcaceae</taxon>
        <taxon>Salinicoccus</taxon>
    </lineage>
</organism>
<sequence length="75" mass="8426">MLRMFCAVIPVLIIVLATIFDPSYIWALNLLLAILGTVFSSINFKFRKNGLSIVLLLLNIAVLVYYAFSVFMAII</sequence>
<dbReference type="Proteomes" id="UP000034029">
    <property type="component" value="Chromosome"/>
</dbReference>
<evidence type="ECO:0000313" key="4">
    <source>
        <dbReference type="Proteomes" id="UP000034029"/>
    </source>
</evidence>
<reference evidence="3 5" key="3">
    <citation type="submission" date="2016-10" db="EMBL/GenBank/DDBJ databases">
        <authorList>
            <person name="Varghese N."/>
            <person name="Submissions S."/>
        </authorList>
    </citation>
    <scope>NUCLEOTIDE SEQUENCE [LARGE SCALE GENOMIC DNA]</scope>
    <source>
        <strain evidence="3 5">CGMCC 1.6501</strain>
    </source>
</reference>
<protein>
    <submittedName>
        <fullName evidence="3">Uncharacterized protein</fullName>
    </submittedName>
</protein>
<reference evidence="4" key="2">
    <citation type="submission" date="2015-04" db="EMBL/GenBank/DDBJ databases">
        <title>Complete genome sequence of Salinicoccus halodurans strain H3B36, isolated from the Qaidam basin of China.</title>
        <authorList>
            <person name="Ma Y."/>
            <person name="Jiang K."/>
            <person name="Xue Y."/>
        </authorList>
    </citation>
    <scope>NUCLEOTIDE SEQUENCE [LARGE SCALE GENOMIC DNA]</scope>
    <source>
        <strain evidence="4">H3B36</strain>
    </source>
</reference>
<evidence type="ECO:0000313" key="2">
    <source>
        <dbReference type="EMBL" id="AKG74493.1"/>
    </source>
</evidence>
<feature type="transmembrane region" description="Helical" evidence="1">
    <location>
        <begin position="53"/>
        <end position="74"/>
    </location>
</feature>
<feature type="transmembrane region" description="Helical" evidence="1">
    <location>
        <begin position="27"/>
        <end position="46"/>
    </location>
</feature>
<reference evidence="2 4" key="1">
    <citation type="journal article" date="2015" name="Int. J. Syst. Evol. Microbiol.">
        <title>Complete genome sequence of Salinicoccus halodurans H3B36, isolated from the Qaidam Basin in China.</title>
        <authorList>
            <person name="Jiang K."/>
            <person name="Xue Y."/>
            <person name="Ma Y."/>
        </authorList>
    </citation>
    <scope>NUCLEOTIDE SEQUENCE [LARGE SCALE GENOMIC DNA]</scope>
    <source>
        <strain evidence="2 4">H3B36</strain>
    </source>
</reference>
<keyword evidence="1" id="KW-0472">Membrane</keyword>
<evidence type="ECO:0000256" key="1">
    <source>
        <dbReference type="SAM" id="Phobius"/>
    </source>
</evidence>
<gene>
    <name evidence="2" type="ORF">AAT16_09970</name>
    <name evidence="3" type="ORF">SAMN05216235_2469</name>
</gene>
<dbReference type="RefSeq" id="WP_046790675.1">
    <property type="nucleotide sequence ID" value="NZ_CP011366.1"/>
</dbReference>